<dbReference type="AlphaFoldDB" id="A0A1I4JPZ2"/>
<accession>A0A1I4JPZ2</accession>
<keyword evidence="2" id="KW-1133">Transmembrane helix</keyword>
<feature type="region of interest" description="Disordered" evidence="1">
    <location>
        <begin position="53"/>
        <end position="80"/>
    </location>
</feature>
<keyword evidence="2" id="KW-0812">Transmembrane</keyword>
<organism evidence="3 4">
    <name type="scientific">Salibacterium qingdaonense</name>
    <dbReference type="NCBI Taxonomy" id="266892"/>
    <lineage>
        <taxon>Bacteria</taxon>
        <taxon>Bacillati</taxon>
        <taxon>Bacillota</taxon>
        <taxon>Bacilli</taxon>
        <taxon>Bacillales</taxon>
        <taxon>Bacillaceae</taxon>
    </lineage>
</organism>
<protein>
    <submittedName>
        <fullName evidence="3">Stage III sporulation protein AG</fullName>
    </submittedName>
</protein>
<feature type="region of interest" description="Disordered" evidence="1">
    <location>
        <begin position="119"/>
        <end position="146"/>
    </location>
</feature>
<evidence type="ECO:0000256" key="2">
    <source>
        <dbReference type="SAM" id="Phobius"/>
    </source>
</evidence>
<name>A0A1I4JPZ2_9BACI</name>
<dbReference type="InterPro" id="IPR014195">
    <property type="entry name" value="Spore_III_AG"/>
</dbReference>
<evidence type="ECO:0000313" key="3">
    <source>
        <dbReference type="EMBL" id="SFL68297.1"/>
    </source>
</evidence>
<sequence length="215" mass="23953">MSDNQTITPAKKWKEWLKPGKDASSKKSFPLYLGILLLAGIIFMAAGAFHDENDQLEPPAQEPEETKQLTQEGSTDSGLREVEKEMQKRLKSMLENISGVENATVMLNLEGTEKKVYEKDRTISQQTSNEEDPEGGTRVQEEGTTEEQTVIVQQDGEESPLLLYKEKPEAKGVLVVADGVEDLKVKEWVVEAVTRVLDIAPHKVSVLPDDQMEGE</sequence>
<keyword evidence="2" id="KW-0472">Membrane</keyword>
<gene>
    <name evidence="3" type="ORF">SAMN04488054_103273</name>
</gene>
<feature type="compositionally biased region" description="Polar residues" evidence="1">
    <location>
        <begin position="68"/>
        <end position="77"/>
    </location>
</feature>
<reference evidence="3 4" key="1">
    <citation type="submission" date="2016-10" db="EMBL/GenBank/DDBJ databases">
        <authorList>
            <person name="de Groot N.N."/>
        </authorList>
    </citation>
    <scope>NUCLEOTIDE SEQUENCE [LARGE SCALE GENOMIC DNA]</scope>
    <source>
        <strain evidence="3 4">CGMCC 1.6134</strain>
    </source>
</reference>
<dbReference type="OrthoDB" id="2381602at2"/>
<dbReference type="Proteomes" id="UP000199668">
    <property type="component" value="Unassembled WGS sequence"/>
</dbReference>
<dbReference type="STRING" id="266892.SAMN04488054_103273"/>
<dbReference type="EMBL" id="FOTY01000003">
    <property type="protein sequence ID" value="SFL68297.1"/>
    <property type="molecule type" value="Genomic_DNA"/>
</dbReference>
<evidence type="ECO:0000256" key="1">
    <source>
        <dbReference type="SAM" id="MobiDB-lite"/>
    </source>
</evidence>
<dbReference type="RefSeq" id="WP_090925819.1">
    <property type="nucleotide sequence ID" value="NZ_FOTY01000003.1"/>
</dbReference>
<proteinExistence type="predicted"/>
<keyword evidence="4" id="KW-1185">Reference proteome</keyword>
<evidence type="ECO:0000313" key="4">
    <source>
        <dbReference type="Proteomes" id="UP000199668"/>
    </source>
</evidence>
<dbReference type="NCBIfam" id="TIGR02830">
    <property type="entry name" value="spore_III_AG"/>
    <property type="match status" value="1"/>
</dbReference>
<feature type="transmembrane region" description="Helical" evidence="2">
    <location>
        <begin position="29"/>
        <end position="49"/>
    </location>
</feature>